<keyword evidence="3" id="KW-1185">Reference proteome</keyword>
<name>A0A1I2Z269_9EURY</name>
<evidence type="ECO:0000256" key="1">
    <source>
        <dbReference type="SAM" id="MobiDB-lite"/>
    </source>
</evidence>
<reference evidence="2 3" key="1">
    <citation type="submission" date="2016-10" db="EMBL/GenBank/DDBJ databases">
        <authorList>
            <person name="Varghese N."/>
            <person name="Submissions S."/>
        </authorList>
    </citation>
    <scope>NUCLEOTIDE SEQUENCE [LARGE SCALE GENOMIC DNA]</scope>
    <source>
        <strain evidence="2 3">CGMCC 1.6377</strain>
    </source>
</reference>
<accession>A0A1I2Z269</accession>
<organism evidence="2 3">
    <name type="scientific">Halorubrum aquaticum</name>
    <dbReference type="NCBI Taxonomy" id="387340"/>
    <lineage>
        <taxon>Archaea</taxon>
        <taxon>Methanobacteriati</taxon>
        <taxon>Methanobacteriota</taxon>
        <taxon>Stenosarchaea group</taxon>
        <taxon>Halobacteria</taxon>
        <taxon>Halobacteriales</taxon>
        <taxon>Haloferacaceae</taxon>
        <taxon>Halorubrum</taxon>
    </lineage>
</organism>
<feature type="region of interest" description="Disordered" evidence="1">
    <location>
        <begin position="1"/>
        <end position="41"/>
    </location>
</feature>
<sequence>MTSDRTAAPIGAESTSRRGGREDASFRLGARRDGVSGDGER</sequence>
<dbReference type="EMBL" id="FOPZ01000001">
    <property type="protein sequence ID" value="SFH31894.1"/>
    <property type="molecule type" value="Genomic_DNA"/>
</dbReference>
<protein>
    <submittedName>
        <fullName evidence="2">Uncharacterized protein</fullName>
    </submittedName>
</protein>
<gene>
    <name evidence="2" type="ORF">SAMN04488066_101148</name>
</gene>
<proteinExistence type="predicted"/>
<dbReference type="Proteomes" id="UP000323537">
    <property type="component" value="Unassembled WGS sequence"/>
</dbReference>
<feature type="compositionally biased region" description="Basic and acidic residues" evidence="1">
    <location>
        <begin position="15"/>
        <end position="41"/>
    </location>
</feature>
<evidence type="ECO:0000313" key="2">
    <source>
        <dbReference type="EMBL" id="SFH31894.1"/>
    </source>
</evidence>
<dbReference type="AlphaFoldDB" id="A0A1I2Z269"/>
<evidence type="ECO:0000313" key="3">
    <source>
        <dbReference type="Proteomes" id="UP000323537"/>
    </source>
</evidence>